<dbReference type="EnsemblMetazoa" id="XM_003730639">
    <property type="protein sequence ID" value="XP_003730687"/>
    <property type="gene ID" value="LOC575719"/>
</dbReference>
<dbReference type="InterPro" id="IPR017452">
    <property type="entry name" value="GPCR_Rhodpsn_7TM"/>
</dbReference>
<evidence type="ECO:0000256" key="7">
    <source>
        <dbReference type="SAM" id="SignalP"/>
    </source>
</evidence>
<accession>A0A7M7GHY8</accession>
<reference evidence="9" key="2">
    <citation type="submission" date="2021-01" db="UniProtKB">
        <authorList>
            <consortium name="EnsemblMetazoa"/>
        </authorList>
    </citation>
    <scope>IDENTIFICATION</scope>
</reference>
<dbReference type="CDD" id="cd00637">
    <property type="entry name" value="7tm_classA_rhodopsin-like"/>
    <property type="match status" value="1"/>
</dbReference>
<dbReference type="Pfam" id="PF00001">
    <property type="entry name" value="7tm_1"/>
    <property type="match status" value="1"/>
</dbReference>
<evidence type="ECO:0000259" key="8">
    <source>
        <dbReference type="PROSITE" id="PS50262"/>
    </source>
</evidence>
<feature type="chain" id="PRO_5029504504" description="G-protein coupled receptors family 1 profile domain-containing protein" evidence="7">
    <location>
        <begin position="26"/>
        <end position="380"/>
    </location>
</feature>
<protein>
    <recommendedName>
        <fullName evidence="8">G-protein coupled receptors family 1 profile domain-containing protein</fullName>
    </recommendedName>
</protein>
<keyword evidence="7" id="KW-0732">Signal</keyword>
<feature type="transmembrane region" description="Helical" evidence="6">
    <location>
        <begin position="330"/>
        <end position="348"/>
    </location>
</feature>
<dbReference type="GO" id="GO:0016020">
    <property type="term" value="C:membrane"/>
    <property type="evidence" value="ECO:0007669"/>
    <property type="project" value="UniProtKB-SubCell"/>
</dbReference>
<feature type="transmembrane region" description="Helical" evidence="6">
    <location>
        <begin position="231"/>
        <end position="254"/>
    </location>
</feature>
<reference evidence="10" key="1">
    <citation type="submission" date="2015-02" db="EMBL/GenBank/DDBJ databases">
        <title>Genome sequencing for Strongylocentrotus purpuratus.</title>
        <authorList>
            <person name="Murali S."/>
            <person name="Liu Y."/>
            <person name="Vee V."/>
            <person name="English A."/>
            <person name="Wang M."/>
            <person name="Skinner E."/>
            <person name="Han Y."/>
            <person name="Muzny D.M."/>
            <person name="Worley K.C."/>
            <person name="Gibbs R.A."/>
        </authorList>
    </citation>
    <scope>NUCLEOTIDE SEQUENCE</scope>
</reference>
<dbReference type="PANTHER" id="PTHR45698:SF1">
    <property type="entry name" value="TRACE AMINE-ASSOCIATED RECEPTOR 13C-LIKE"/>
    <property type="match status" value="1"/>
</dbReference>
<evidence type="ECO:0000256" key="3">
    <source>
        <dbReference type="ARBA" id="ARBA00022989"/>
    </source>
</evidence>
<keyword evidence="2 5" id="KW-0812">Transmembrane</keyword>
<proteinExistence type="inferred from homology"/>
<dbReference type="FunCoup" id="A0A7M7GHY8">
    <property type="interactions" value="801"/>
</dbReference>
<dbReference type="PROSITE" id="PS50262">
    <property type="entry name" value="G_PROTEIN_RECEP_F1_2"/>
    <property type="match status" value="1"/>
</dbReference>
<keyword evidence="4 6" id="KW-0472">Membrane</keyword>
<keyword evidence="5" id="KW-0297">G-protein coupled receptor</keyword>
<dbReference type="GO" id="GO:0004930">
    <property type="term" value="F:G protein-coupled receptor activity"/>
    <property type="evidence" value="ECO:0007669"/>
    <property type="project" value="UniProtKB-KW"/>
</dbReference>
<keyword evidence="5" id="KW-0807">Transducer</keyword>
<evidence type="ECO:0000256" key="6">
    <source>
        <dbReference type="SAM" id="Phobius"/>
    </source>
</evidence>
<dbReference type="GeneID" id="575719"/>
<dbReference type="OMA" id="CPNQIAY"/>
<dbReference type="SUPFAM" id="SSF81321">
    <property type="entry name" value="Family A G protein-coupled receptor-like"/>
    <property type="match status" value="1"/>
</dbReference>
<feature type="transmembrane region" description="Helical" evidence="6">
    <location>
        <begin position="69"/>
        <end position="94"/>
    </location>
</feature>
<dbReference type="Proteomes" id="UP000007110">
    <property type="component" value="Unassembled WGS sequence"/>
</dbReference>
<evidence type="ECO:0000313" key="10">
    <source>
        <dbReference type="Proteomes" id="UP000007110"/>
    </source>
</evidence>
<dbReference type="SMART" id="SM01381">
    <property type="entry name" value="7TM_GPCR_Srsx"/>
    <property type="match status" value="1"/>
</dbReference>
<name>A0A7M7GHY8_STRPU</name>
<dbReference type="InParanoid" id="A0A7M7GHY8"/>
<keyword evidence="5" id="KW-0675">Receptor</keyword>
<keyword evidence="3 6" id="KW-1133">Transmembrane helix</keyword>
<evidence type="ECO:0000256" key="2">
    <source>
        <dbReference type="ARBA" id="ARBA00022692"/>
    </source>
</evidence>
<evidence type="ECO:0000256" key="4">
    <source>
        <dbReference type="ARBA" id="ARBA00023136"/>
    </source>
</evidence>
<feature type="transmembrane region" description="Helical" evidence="6">
    <location>
        <begin position="189"/>
        <end position="211"/>
    </location>
</feature>
<evidence type="ECO:0000256" key="5">
    <source>
        <dbReference type="RuleBase" id="RU000688"/>
    </source>
</evidence>
<feature type="domain" description="G-protein coupled receptors family 1 profile" evidence="8">
    <location>
        <begin position="86"/>
        <end position="346"/>
    </location>
</feature>
<feature type="transmembrane region" description="Helical" evidence="6">
    <location>
        <begin position="293"/>
        <end position="318"/>
    </location>
</feature>
<dbReference type="AlphaFoldDB" id="A0A7M7GHY8"/>
<organism evidence="9 10">
    <name type="scientific">Strongylocentrotus purpuratus</name>
    <name type="common">Purple sea urchin</name>
    <dbReference type="NCBI Taxonomy" id="7668"/>
    <lineage>
        <taxon>Eukaryota</taxon>
        <taxon>Metazoa</taxon>
        <taxon>Echinodermata</taxon>
        <taxon>Eleutherozoa</taxon>
        <taxon>Echinozoa</taxon>
        <taxon>Echinoidea</taxon>
        <taxon>Euechinoidea</taxon>
        <taxon>Echinacea</taxon>
        <taxon>Camarodonta</taxon>
        <taxon>Echinidea</taxon>
        <taxon>Strongylocentrotidae</taxon>
        <taxon>Strongylocentrotus</taxon>
    </lineage>
</organism>
<dbReference type="PANTHER" id="PTHR45698">
    <property type="entry name" value="TRACE AMINE-ASSOCIATED RECEPTOR 19N-RELATED"/>
    <property type="match status" value="1"/>
</dbReference>
<dbReference type="PROSITE" id="PS00237">
    <property type="entry name" value="G_PROTEIN_RECEP_F1_1"/>
    <property type="match status" value="1"/>
</dbReference>
<sequence>MTLLSPNRIDLLILLFGVAWSSTIAQDMALNTTPESDMMSTSISYFNESVNESDVETGSSGWAWYPFTWTWWLIVQTILAILGVIGNGIVVVVIYQRYYSIRSTDILIGALAISDLLTSIFLFPIPWAKKVPDNILGRLYCKLLYPSFFLWFCITAATYLLVGICIERYVAIVYPLYFNRVSSKRKTTTFVLGLWLFSFLLVVYTLFIFIYDESIGYCAGIIKTELGRVVQAYYAISIRLIIPVAIMLVTQILIARSLHIQAKRFQGMVNSGKGDSNQSFHVVARNRIVKMMLIVVLVYVVTWCPNQIAYLCFNLGYISSSYRGSSLHRILTLVGFLNSCANPFIYAARNPEFRSAVMNIFLCSKQKDEAVFSGSGRNTK</sequence>
<dbReference type="KEGG" id="spu:575719"/>
<feature type="transmembrane region" description="Helical" evidence="6">
    <location>
        <begin position="148"/>
        <end position="177"/>
    </location>
</feature>
<comment type="similarity">
    <text evidence="5">Belongs to the G-protein coupled receptor 1 family.</text>
</comment>
<dbReference type="Gene3D" id="1.20.1070.10">
    <property type="entry name" value="Rhodopsin 7-helix transmembrane proteins"/>
    <property type="match status" value="1"/>
</dbReference>
<comment type="subcellular location">
    <subcellularLocation>
        <location evidence="1">Membrane</location>
    </subcellularLocation>
</comment>
<dbReference type="OrthoDB" id="5965524at2759"/>
<dbReference type="InterPro" id="IPR000276">
    <property type="entry name" value="GPCR_Rhodpsn"/>
</dbReference>
<dbReference type="PRINTS" id="PR00237">
    <property type="entry name" value="GPCRRHODOPSN"/>
</dbReference>
<feature type="transmembrane region" description="Helical" evidence="6">
    <location>
        <begin position="106"/>
        <end position="128"/>
    </location>
</feature>
<evidence type="ECO:0000256" key="1">
    <source>
        <dbReference type="ARBA" id="ARBA00004370"/>
    </source>
</evidence>
<keyword evidence="10" id="KW-1185">Reference proteome</keyword>
<feature type="signal peptide" evidence="7">
    <location>
        <begin position="1"/>
        <end position="25"/>
    </location>
</feature>
<evidence type="ECO:0000313" key="9">
    <source>
        <dbReference type="EnsemblMetazoa" id="XP_003730687"/>
    </source>
</evidence>
<dbReference type="RefSeq" id="XP_003730687.2">
    <property type="nucleotide sequence ID" value="XM_003730639.2"/>
</dbReference>